<dbReference type="InterPro" id="IPR025574">
    <property type="entry name" value="Nucleoporin_FG_rpt"/>
</dbReference>
<sequence length="1666" mass="179062">MFGKSTFGSTGSTFGSTGSSLFGQNKPTTNLFGQQSSPAQSSLFGQKSTTNLFGQNTASTGTSIFGSSQPQTNTGTSLFGQSKPSLFGGSSTTGGTSLFATASTVNGTTIKFEPLISSDTMMKNGSQTTISTKHMCITAMKAYEGKSLEELRIDDYIANRKTPSATGGGLFGSATQPAAGTSIFGSTPAKPSLFGSSTTTTSPFGASTQGTSLFGQNNNATQGSSLFGSKPAGSIFGSPATSTASTFGSTGGSLFGNTGTSTFGSNQQQTGSLFGGSTFGAAPATTSAFSFGSTTNTTASPFGQTSTSTTGGLFGSNTATSTGSVFGKPAGTGQAASGGLFGSTQKPGGLFGSNTTTTGGSLFGSQPAHQGTGLFGSTQPAQTSLFGSNTANQQGAATTGFGAAAPTTIQVPAAAPIVLGSDVNQAQVQMALLDAQIAASPYGDSPLLKMATAKDTDELPNPISAQRQLKFLAAKSAASSPLNISATNGTNGSPSLNGSLINVKSSFLPVVPPKVADSCTSSPRVRSAVIPGRDLNYTSHVAPPTLGKGIRTKSLNGTASMTNRSLNGSLINKTVDSAIETSLTGGANKPPNSGRRGNLKHLDISTVVQVINSRNGLEGDVDSQTRDPDELPTTDDEAVVENNAAYSPETDPRTAAIQRGEARRAGEGVPVLRLDGSACEDSMLTSNKSPTSGKKTATTVSSSASSEAQMSPRVVTSSTSKSIVRLNAPDYFTEPTINAMKEMVVNGKVILNNGLTVGRATYGSVFWPGRIELDNVTLDEIVVFRHKEVTVYPDDSKKPPLGEGLNRPAEITLERVWHVDRTTKEEIRDPLKLIDLGWRDRLEKVTARMGATFKDYRPSTGSWVFRVEHFSKYGLPDDEDDGDVAVVPNGKKPDLPHDVSAHDLDVSMEEHHLQSRVQRAKVLQMRLRNGADVGDHDQMEFDADIGELNVRPPTTEIKVKGLGGRIDMDYDSESIYDDYDIANWRDEVPEKKPKIDMEVLDYVYEESKRLLELSTVSARPVHRITLKCKEPVNVFSGGIEAKKSIGYKKSCVMNLACARGSSCRVSWSQGGQFAFSLQPSSNEVRVCALQYESNVPEQLIVDMLEHNVRLSRVIRRNISTSARVRHYEIEGQTTAPRMKPAEDTAAQLLDSFLATATQSKCTVQQRVWKLCQALFPADRTGTWQWQRTQDVRNWLRDDVESLPKKIVGRGASQVWSLLCVGDADEAIRVASEGGMTMLSLMISTTFSNEQMGRQDCANMVEMWEMDGELGAMEDDLIKIYLVLAGRSHAEFLRKGKMVKLNCLEGLDWRQQLIVDMLEHNVRLSRVIRRNISTSARVRHYEIEGQTTAPRMKPAEDTAAQLLDSFLATATQSECTVQQRVWKLCQALFPADKTGTWQWQRTQDVRNWLREDVASLPKKIVGRGASQVWSLLCMGDADEAIRVANEGGMTMLSLMISTTFSTEQMGRQDCANMVEMWEMDGELGAMEDDLIKVYLVLAGRSHAQFLRKGKMVKLNCLEGLDWRQAFGIHLWWINWGGFLEDAIESFGDDVAAGRAASPESHVFEQLIRLACSPSHQVEAVLDAAGMLSPNPLDAHLSWHLWSLLRALGYHTMSPAAEQRLHQSYAAQLTSSELWHLAIFPFGGDTRSSGSNVVNSSFTALRQNSSHL</sequence>
<evidence type="ECO:0000256" key="6">
    <source>
        <dbReference type="ARBA" id="ARBA00022813"/>
    </source>
</evidence>
<keyword evidence="8" id="KW-0653">Protein transport</keyword>
<name>A0A0C2GMG2_9BILA</name>
<dbReference type="InterPro" id="IPR037665">
    <property type="entry name" value="Nucleoporin_S59-like"/>
</dbReference>
<evidence type="ECO:0000313" key="14">
    <source>
        <dbReference type="EMBL" id="KIH60199.1"/>
    </source>
</evidence>
<feature type="region of interest" description="Disordered" evidence="12">
    <location>
        <begin position="676"/>
        <end position="714"/>
    </location>
</feature>
<accession>A0A0C2GMG2</accession>
<dbReference type="FunFam" id="3.30.1610.10:FF:000002">
    <property type="entry name" value="nuclear pore complex protein NUP98A"/>
    <property type="match status" value="1"/>
</dbReference>
<dbReference type="GO" id="GO:0044614">
    <property type="term" value="C:nuclear pore cytoplasmic filaments"/>
    <property type="evidence" value="ECO:0007669"/>
    <property type="project" value="TreeGrafter"/>
</dbReference>
<evidence type="ECO:0000256" key="10">
    <source>
        <dbReference type="ARBA" id="ARBA00023132"/>
    </source>
</evidence>
<feature type="domain" description="Peptidase S59" evidence="13">
    <location>
        <begin position="728"/>
        <end position="870"/>
    </location>
</feature>
<dbReference type="Pfam" id="PF21240">
    <property type="entry name" value="Nup98_GLEBS"/>
    <property type="match status" value="1"/>
</dbReference>
<feature type="compositionally biased region" description="Acidic residues" evidence="12">
    <location>
        <begin position="630"/>
        <end position="639"/>
    </location>
</feature>
<dbReference type="GO" id="GO:0034398">
    <property type="term" value="P:telomere tethering at nuclear periphery"/>
    <property type="evidence" value="ECO:0007669"/>
    <property type="project" value="TreeGrafter"/>
</dbReference>
<dbReference type="GO" id="GO:0006405">
    <property type="term" value="P:RNA export from nucleus"/>
    <property type="evidence" value="ECO:0007669"/>
    <property type="project" value="TreeGrafter"/>
</dbReference>
<dbReference type="GO" id="GO:0003723">
    <property type="term" value="F:RNA binding"/>
    <property type="evidence" value="ECO:0007669"/>
    <property type="project" value="TreeGrafter"/>
</dbReference>
<feature type="region of interest" description="Disordered" evidence="12">
    <location>
        <begin position="336"/>
        <end position="392"/>
    </location>
</feature>
<evidence type="ECO:0000256" key="4">
    <source>
        <dbReference type="ARBA" id="ARBA00013472"/>
    </source>
</evidence>
<dbReference type="SUPFAM" id="SSF82215">
    <property type="entry name" value="C-terminal autoproteolytic domain of nucleoporin nup98"/>
    <property type="match status" value="1"/>
</dbReference>
<feature type="compositionally biased region" description="Polar residues" evidence="12">
    <location>
        <begin position="342"/>
        <end position="388"/>
    </location>
</feature>
<evidence type="ECO:0000256" key="7">
    <source>
        <dbReference type="ARBA" id="ARBA00022816"/>
    </source>
</evidence>
<keyword evidence="15" id="KW-1185">Reference proteome</keyword>
<dbReference type="FunFam" id="1.10.10.2360:FF:000001">
    <property type="entry name" value="Nuclear pore complex protein Nup98-Nup96"/>
    <property type="match status" value="1"/>
</dbReference>
<keyword evidence="11" id="KW-0539">Nucleus</keyword>
<feature type="region of interest" description="Disordered" evidence="12">
    <location>
        <begin position="25"/>
        <end position="45"/>
    </location>
</feature>
<comment type="subcellular location">
    <subcellularLocation>
        <location evidence="2">Nucleus membrane</location>
        <topology evidence="2">Peripheral membrane protein</topology>
        <orientation evidence="2">Nucleoplasmic side</orientation>
    </subcellularLocation>
    <subcellularLocation>
        <location evidence="1">Nucleus</location>
        <location evidence="1">Nuclear pore complex</location>
    </subcellularLocation>
</comment>
<evidence type="ECO:0000256" key="3">
    <source>
        <dbReference type="ARBA" id="ARBA00008926"/>
    </source>
</evidence>
<dbReference type="GO" id="GO:0008139">
    <property type="term" value="F:nuclear localization sequence binding"/>
    <property type="evidence" value="ECO:0007669"/>
    <property type="project" value="TreeGrafter"/>
</dbReference>
<evidence type="ECO:0000256" key="2">
    <source>
        <dbReference type="ARBA" id="ARBA00004620"/>
    </source>
</evidence>
<gene>
    <name evidence="14" type="ORF">ANCDUO_09556</name>
</gene>
<evidence type="ECO:0000259" key="13">
    <source>
        <dbReference type="PROSITE" id="PS51434"/>
    </source>
</evidence>
<evidence type="ECO:0000313" key="15">
    <source>
        <dbReference type="Proteomes" id="UP000054047"/>
    </source>
</evidence>
<feature type="compositionally biased region" description="Low complexity" evidence="12">
    <location>
        <begin position="691"/>
        <end position="706"/>
    </location>
</feature>
<feature type="region of interest" description="Disordered" evidence="12">
    <location>
        <begin position="61"/>
        <end position="86"/>
    </location>
</feature>
<dbReference type="GO" id="GO:0006606">
    <property type="term" value="P:protein import into nucleus"/>
    <property type="evidence" value="ECO:0007669"/>
    <property type="project" value="TreeGrafter"/>
</dbReference>
<dbReference type="InterPro" id="IPR007230">
    <property type="entry name" value="Nup98_auto-Pept-S59_dom"/>
</dbReference>
<evidence type="ECO:0000256" key="11">
    <source>
        <dbReference type="ARBA" id="ARBA00023242"/>
    </source>
</evidence>
<dbReference type="Pfam" id="PF12110">
    <property type="entry name" value="Nup96"/>
    <property type="match status" value="2"/>
</dbReference>
<evidence type="ECO:0000256" key="1">
    <source>
        <dbReference type="ARBA" id="ARBA00004567"/>
    </source>
</evidence>
<dbReference type="EMBL" id="KN731194">
    <property type="protein sequence ID" value="KIH60199.1"/>
    <property type="molecule type" value="Genomic_DNA"/>
</dbReference>
<dbReference type="GO" id="GO:0031965">
    <property type="term" value="C:nuclear membrane"/>
    <property type="evidence" value="ECO:0007669"/>
    <property type="project" value="UniProtKB-SubCell"/>
</dbReference>
<proteinExistence type="inferred from homology"/>
<keyword evidence="7" id="KW-0509">mRNA transport</keyword>
<evidence type="ECO:0000256" key="9">
    <source>
        <dbReference type="ARBA" id="ARBA00023010"/>
    </source>
</evidence>
<dbReference type="GO" id="GO:0000973">
    <property type="term" value="P:post-transcriptional tethering of RNA polymerase II gene DNA at nuclear periphery"/>
    <property type="evidence" value="ECO:0007669"/>
    <property type="project" value="TreeGrafter"/>
</dbReference>
<keyword evidence="6" id="KW-0068">Autocatalytic cleavage</keyword>
<evidence type="ECO:0000256" key="12">
    <source>
        <dbReference type="SAM" id="MobiDB-lite"/>
    </source>
</evidence>
<dbReference type="Gene3D" id="1.25.40.690">
    <property type="match status" value="2"/>
</dbReference>
<dbReference type="Pfam" id="PF04096">
    <property type="entry name" value="Nucleoporin2"/>
    <property type="match status" value="1"/>
</dbReference>
<dbReference type="Pfam" id="PF13634">
    <property type="entry name" value="Nucleoporin_FG"/>
    <property type="match status" value="3"/>
</dbReference>
<feature type="region of interest" description="Disordered" evidence="12">
    <location>
        <begin position="194"/>
        <end position="226"/>
    </location>
</feature>
<feature type="region of interest" description="Disordered" evidence="12">
    <location>
        <begin position="615"/>
        <end position="654"/>
    </location>
</feature>
<comment type="similarity">
    <text evidence="3">Belongs to the nucleoporin GLFG family.</text>
</comment>
<keyword evidence="5" id="KW-0813">Transport</keyword>
<dbReference type="Gene3D" id="3.30.1610.10">
    <property type="entry name" value="Peptidase S59, nucleoporin"/>
    <property type="match status" value="1"/>
</dbReference>
<evidence type="ECO:0000256" key="5">
    <source>
        <dbReference type="ARBA" id="ARBA00022448"/>
    </source>
</evidence>
<feature type="compositionally biased region" description="Low complexity" evidence="12">
    <location>
        <begin position="194"/>
        <end position="208"/>
    </location>
</feature>
<dbReference type="InterPro" id="IPR021967">
    <property type="entry name" value="Nup98_C"/>
</dbReference>
<dbReference type="GO" id="GO:0017056">
    <property type="term" value="F:structural constituent of nuclear pore"/>
    <property type="evidence" value="ECO:0007669"/>
    <property type="project" value="InterPro"/>
</dbReference>
<feature type="compositionally biased region" description="Polar residues" evidence="12">
    <location>
        <begin position="61"/>
        <end position="84"/>
    </location>
</feature>
<keyword evidence="10" id="KW-0906">Nuclear pore complex</keyword>
<dbReference type="GO" id="GO:0003006">
    <property type="term" value="P:developmental process involved in reproduction"/>
    <property type="evidence" value="ECO:0007669"/>
    <property type="project" value="UniProtKB-ARBA"/>
</dbReference>
<dbReference type="PROSITE" id="PS51434">
    <property type="entry name" value="NUP_C"/>
    <property type="match status" value="1"/>
</dbReference>
<evidence type="ECO:0000256" key="8">
    <source>
        <dbReference type="ARBA" id="ARBA00022927"/>
    </source>
</evidence>
<dbReference type="PANTHER" id="PTHR23198">
    <property type="entry name" value="NUCLEOPORIN"/>
    <property type="match status" value="1"/>
</dbReference>
<reference evidence="14 15" key="1">
    <citation type="submission" date="2013-12" db="EMBL/GenBank/DDBJ databases">
        <title>Draft genome of the parsitic nematode Ancylostoma duodenale.</title>
        <authorList>
            <person name="Mitreva M."/>
        </authorList>
    </citation>
    <scope>NUCLEOTIDE SEQUENCE [LARGE SCALE GENOMIC DNA]</scope>
    <source>
        <strain evidence="14 15">Zhejiang</strain>
    </source>
</reference>
<keyword evidence="9" id="KW-0811">Translocation</keyword>
<dbReference type="InterPro" id="IPR036903">
    <property type="entry name" value="Nup98_auto-Pept-S59_dom_sf"/>
</dbReference>
<feature type="compositionally biased region" description="Polar residues" evidence="12">
    <location>
        <begin position="209"/>
        <end position="226"/>
    </location>
</feature>
<protein>
    <recommendedName>
        <fullName evidence="4">Nuclear pore complex protein Nup98-Nup96</fullName>
    </recommendedName>
</protein>
<dbReference type="GO" id="GO:0051028">
    <property type="term" value="P:mRNA transport"/>
    <property type="evidence" value="ECO:0007669"/>
    <property type="project" value="UniProtKB-KW"/>
</dbReference>
<dbReference type="Proteomes" id="UP000054047">
    <property type="component" value="Unassembled WGS sequence"/>
</dbReference>
<dbReference type="PANTHER" id="PTHR23198:SF6">
    <property type="entry name" value="NUCLEAR PORE COMPLEX PROTEIN NUP98-NUP96"/>
    <property type="match status" value="1"/>
</dbReference>
<dbReference type="Gene3D" id="1.10.10.2360">
    <property type="match status" value="1"/>
</dbReference>
<organism evidence="14 15">
    <name type="scientific">Ancylostoma duodenale</name>
    <dbReference type="NCBI Taxonomy" id="51022"/>
    <lineage>
        <taxon>Eukaryota</taxon>
        <taxon>Metazoa</taxon>
        <taxon>Ecdysozoa</taxon>
        <taxon>Nematoda</taxon>
        <taxon>Chromadorea</taxon>
        <taxon>Rhabditida</taxon>
        <taxon>Rhabditina</taxon>
        <taxon>Rhabditomorpha</taxon>
        <taxon>Strongyloidea</taxon>
        <taxon>Ancylostomatidae</taxon>
        <taxon>Ancylostomatinae</taxon>
        <taxon>Ancylostoma</taxon>
    </lineage>
</organism>
<dbReference type="OrthoDB" id="3797628at2759"/>